<organism evidence="1 2">
    <name type="scientific">Tritrichomonas musculus</name>
    <dbReference type="NCBI Taxonomy" id="1915356"/>
    <lineage>
        <taxon>Eukaryota</taxon>
        <taxon>Metamonada</taxon>
        <taxon>Parabasalia</taxon>
        <taxon>Tritrichomonadida</taxon>
        <taxon>Tritrichomonadidae</taxon>
        <taxon>Tritrichomonas</taxon>
    </lineage>
</organism>
<keyword evidence="2" id="KW-1185">Reference proteome</keyword>
<dbReference type="PANTHER" id="PTHR24159">
    <property type="match status" value="1"/>
</dbReference>
<protein>
    <recommendedName>
        <fullName evidence="3">DUF3447 domain-containing protein</fullName>
    </recommendedName>
</protein>
<accession>A0ABR2H8B3</accession>
<evidence type="ECO:0000313" key="1">
    <source>
        <dbReference type="EMBL" id="KAK8842467.1"/>
    </source>
</evidence>
<sequence length="366" mass="43815">MMNIEEYLNKMVDIQNALLAWIEAESNEEILSLHFFELLDKLKIKENPNELRLVLHLSSKISLNHHRKPNFFENFDKIITFFKDDISKYFSNSEIFRIFEDNRRILIFLINSKILVVDEYVSTKLKQKSKNLNRTFHLYSRRNQAENFDKYFSPELNPNSSNEDENFYKNRLIAENESYLCQLIRNDSVEEFIIYVNKNIINLSMQIYSSIFEVNFNFNECKSLIGYAAFFGSIQIFRYLMQNGVALTQSLWIDAIHGKNAELIHLLEENKVLPYYSYNECYEEAIKCHHNDIAKYILNNYMQNENQYDFLPLYLKYYNLEFIKPDQINEKVLNDLIDFDYILFAEKIVRLPNVNVNLMKNKIQIL</sequence>
<reference evidence="1 2" key="1">
    <citation type="submission" date="2024-04" db="EMBL/GenBank/DDBJ databases">
        <title>Tritrichomonas musculus Genome.</title>
        <authorList>
            <person name="Alves-Ferreira E."/>
            <person name="Grigg M."/>
            <person name="Lorenzi H."/>
            <person name="Galac M."/>
        </authorList>
    </citation>
    <scope>NUCLEOTIDE SEQUENCE [LARGE SCALE GENOMIC DNA]</scope>
    <source>
        <strain evidence="1 2">EAF2021</strain>
    </source>
</reference>
<comment type="caution">
    <text evidence="1">The sequence shown here is derived from an EMBL/GenBank/DDBJ whole genome shotgun (WGS) entry which is preliminary data.</text>
</comment>
<dbReference type="EMBL" id="JAPFFF010000038">
    <property type="protein sequence ID" value="KAK8842467.1"/>
    <property type="molecule type" value="Genomic_DNA"/>
</dbReference>
<evidence type="ECO:0008006" key="3">
    <source>
        <dbReference type="Google" id="ProtNLM"/>
    </source>
</evidence>
<proteinExistence type="predicted"/>
<name>A0ABR2H8B3_9EUKA</name>
<dbReference type="PANTHER" id="PTHR24159:SF5">
    <property type="entry name" value="ANK_REP_REGION DOMAIN-CONTAINING PROTEIN"/>
    <property type="match status" value="1"/>
</dbReference>
<dbReference type="InterPro" id="IPR036770">
    <property type="entry name" value="Ankyrin_rpt-contain_sf"/>
</dbReference>
<dbReference type="SUPFAM" id="SSF48403">
    <property type="entry name" value="Ankyrin repeat"/>
    <property type="match status" value="1"/>
</dbReference>
<evidence type="ECO:0000313" key="2">
    <source>
        <dbReference type="Proteomes" id="UP001470230"/>
    </source>
</evidence>
<gene>
    <name evidence="1" type="ORF">M9Y10_026054</name>
</gene>
<dbReference type="Proteomes" id="UP001470230">
    <property type="component" value="Unassembled WGS sequence"/>
</dbReference>